<name>A0A7S9LTI9_9RHOB</name>
<dbReference type="Proteomes" id="UP000594800">
    <property type="component" value="Chromosome"/>
</dbReference>
<keyword evidence="1" id="KW-0812">Transmembrane</keyword>
<dbReference type="AlphaFoldDB" id="A0A7S9LTI9"/>
<gene>
    <name evidence="2" type="ORF">I0K15_04525</name>
</gene>
<dbReference type="KEGG" id="poz:I0K15_04525"/>
<evidence type="ECO:0000313" key="2">
    <source>
        <dbReference type="EMBL" id="QPH55021.1"/>
    </source>
</evidence>
<accession>A0A7S9LTI9</accession>
<keyword evidence="3" id="KW-1185">Reference proteome</keyword>
<feature type="transmembrane region" description="Helical" evidence="1">
    <location>
        <begin position="105"/>
        <end position="124"/>
    </location>
</feature>
<protein>
    <submittedName>
        <fullName evidence="2">Uncharacterized protein</fullName>
    </submittedName>
</protein>
<dbReference type="EMBL" id="CP064942">
    <property type="protein sequence ID" value="QPH55021.1"/>
    <property type="molecule type" value="Genomic_DNA"/>
</dbReference>
<sequence>MTALDQYDRLEAVGLWQAAADASPREVIVTFGNATLTLMDSAEAPLAHWSLAAVEECDGPGLTLSPDPASGERLEIRDTDMIAAIRAVHSHTERQEAEGRRASRLVPLLLLAVLLAGAAVFLRVPAQAALANRITEQAWVNLSEQLAEDALAAPGVTLCPALGRRAPAELARIATRLGPDMPRLRPILVRMERPWLPLPGPVFLIDAGAIESAGQVEEIAGLTALAAAQRTSGAARDTVVEELGLPALLRLASSGTLPAEDRREVLAALVDLSRIGSDAMDAEALRRLESAGLPSLPLGLLLARTGAPEARVERLQAGDTIGTAAYRPALSDGDWLTLQAACR</sequence>
<evidence type="ECO:0000256" key="1">
    <source>
        <dbReference type="SAM" id="Phobius"/>
    </source>
</evidence>
<reference evidence="2 3" key="1">
    <citation type="submission" date="2020-11" db="EMBL/GenBank/DDBJ databases">
        <title>Description of Pontivivens ytuae sp. nov. isolated from deep sea sediment of Mariana Trench.</title>
        <authorList>
            <person name="Wang Z."/>
            <person name="Sun Q.-L."/>
            <person name="Xu X.-D."/>
            <person name="Tang Y.-Z."/>
            <person name="Zhang J."/>
        </authorList>
    </citation>
    <scope>NUCLEOTIDE SEQUENCE [LARGE SCALE GENOMIC DNA]</scope>
    <source>
        <strain evidence="2 3">MT2928</strain>
    </source>
</reference>
<organism evidence="2 3">
    <name type="scientific">Pontivivens ytuae</name>
    <dbReference type="NCBI Taxonomy" id="2789856"/>
    <lineage>
        <taxon>Bacteria</taxon>
        <taxon>Pseudomonadati</taxon>
        <taxon>Pseudomonadota</taxon>
        <taxon>Alphaproteobacteria</taxon>
        <taxon>Rhodobacterales</taxon>
        <taxon>Paracoccaceae</taxon>
        <taxon>Pontivivens</taxon>
    </lineage>
</organism>
<keyword evidence="1" id="KW-1133">Transmembrane helix</keyword>
<dbReference type="RefSeq" id="WP_196104220.1">
    <property type="nucleotide sequence ID" value="NZ_CP064942.1"/>
</dbReference>
<evidence type="ECO:0000313" key="3">
    <source>
        <dbReference type="Proteomes" id="UP000594800"/>
    </source>
</evidence>
<keyword evidence="1" id="KW-0472">Membrane</keyword>
<proteinExistence type="predicted"/>